<evidence type="ECO:0000256" key="4">
    <source>
        <dbReference type="ARBA" id="ARBA00009524"/>
    </source>
</evidence>
<protein>
    <recommendedName>
        <fullName evidence="17">ADP-dependent (S)-NAD(P)H-hydrate dehydratase</fullName>
        <ecNumber evidence="17">4.2.1.136</ecNumber>
    </recommendedName>
    <alternativeName>
        <fullName evidence="17">ADP-dependent NAD(P)HX dehydratase</fullName>
    </alternativeName>
</protein>
<dbReference type="EC" id="4.2.1.136" evidence="17"/>
<dbReference type="AlphaFoldDB" id="A0A1S8CYD8"/>
<keyword evidence="13" id="KW-0511">Multifunctional enzyme</keyword>
<dbReference type="CDD" id="cd01171">
    <property type="entry name" value="YXKO-related"/>
    <property type="match status" value="1"/>
</dbReference>
<comment type="catalytic activity">
    <reaction evidence="15 17 18">
        <text>(6S)-NADHX + ADP = AMP + phosphate + NADH + H(+)</text>
        <dbReference type="Rhea" id="RHEA:32223"/>
        <dbReference type="ChEBI" id="CHEBI:15378"/>
        <dbReference type="ChEBI" id="CHEBI:43474"/>
        <dbReference type="ChEBI" id="CHEBI:57945"/>
        <dbReference type="ChEBI" id="CHEBI:64074"/>
        <dbReference type="ChEBI" id="CHEBI:456215"/>
        <dbReference type="ChEBI" id="CHEBI:456216"/>
        <dbReference type="EC" id="4.2.1.136"/>
    </reaction>
</comment>
<keyword evidence="8 17" id="KW-0521">NADP</keyword>
<feature type="binding site" evidence="17">
    <location>
        <position position="387"/>
    </location>
    <ligand>
        <name>(6S)-NADPHX</name>
        <dbReference type="ChEBI" id="CHEBI:64076"/>
    </ligand>
</feature>
<keyword evidence="6 17" id="KW-0547">Nucleotide-binding</keyword>
<comment type="catalytic activity">
    <reaction evidence="16 17 18">
        <text>(6S)-NADPHX + ADP = AMP + phosphate + NADPH + H(+)</text>
        <dbReference type="Rhea" id="RHEA:32235"/>
        <dbReference type="ChEBI" id="CHEBI:15378"/>
        <dbReference type="ChEBI" id="CHEBI:43474"/>
        <dbReference type="ChEBI" id="CHEBI:57783"/>
        <dbReference type="ChEBI" id="CHEBI:64076"/>
        <dbReference type="ChEBI" id="CHEBI:456215"/>
        <dbReference type="ChEBI" id="CHEBI:456216"/>
        <dbReference type="EC" id="4.2.1.136"/>
    </reaction>
</comment>
<evidence type="ECO:0000313" key="21">
    <source>
        <dbReference type="EMBL" id="ONG42057.1"/>
    </source>
</evidence>
<evidence type="ECO:0000256" key="14">
    <source>
        <dbReference type="ARBA" id="ARBA00025153"/>
    </source>
</evidence>
<dbReference type="PIRSF" id="PIRSF017184">
    <property type="entry name" value="Nnr"/>
    <property type="match status" value="1"/>
</dbReference>
<dbReference type="InterPro" id="IPR036652">
    <property type="entry name" value="YjeF_N_dom_sf"/>
</dbReference>
<evidence type="ECO:0000256" key="12">
    <source>
        <dbReference type="ARBA" id="ARBA00023239"/>
    </source>
</evidence>
<feature type="domain" description="YjeF C-terminal" evidence="19">
    <location>
        <begin position="225"/>
        <end position="510"/>
    </location>
</feature>
<reference evidence="21 22" key="1">
    <citation type="submission" date="2016-10" db="EMBL/GenBank/DDBJ databases">
        <title>Draft Genome sequence of Alkanindiges sp. strain H1.</title>
        <authorList>
            <person name="Subhash Y."/>
            <person name="Lee S."/>
        </authorList>
    </citation>
    <scope>NUCLEOTIDE SEQUENCE [LARGE SCALE GENOMIC DNA]</scope>
    <source>
        <strain evidence="21 22">H1</strain>
    </source>
</reference>
<evidence type="ECO:0000256" key="9">
    <source>
        <dbReference type="ARBA" id="ARBA00022958"/>
    </source>
</evidence>
<accession>A0A1S8CYD8</accession>
<feature type="binding site" evidence="17">
    <location>
        <begin position="424"/>
        <end position="428"/>
    </location>
    <ligand>
        <name>AMP</name>
        <dbReference type="ChEBI" id="CHEBI:456215"/>
    </ligand>
</feature>
<comment type="cofactor">
    <cofactor evidence="18">
        <name>K(+)</name>
        <dbReference type="ChEBI" id="CHEBI:29103"/>
    </cofactor>
    <text evidence="18">Binds 1 potassium ion per subunit.</text>
</comment>
<feature type="binding site" evidence="17">
    <location>
        <position position="326"/>
    </location>
    <ligand>
        <name>(6S)-NADPHX</name>
        <dbReference type="ChEBI" id="CHEBI:64076"/>
    </ligand>
</feature>
<dbReference type="PROSITE" id="PS51385">
    <property type="entry name" value="YJEF_N"/>
    <property type="match status" value="1"/>
</dbReference>
<dbReference type="Gene3D" id="3.40.50.10260">
    <property type="entry name" value="YjeF N-terminal domain"/>
    <property type="match status" value="1"/>
</dbReference>
<dbReference type="PANTHER" id="PTHR12592">
    <property type="entry name" value="ATP-DEPENDENT (S)-NAD(P)H-HYDRATE DEHYDRATASE FAMILY MEMBER"/>
    <property type="match status" value="1"/>
</dbReference>
<dbReference type="OrthoDB" id="9806925at2"/>
<feature type="binding site" evidence="17">
    <location>
        <position position="455"/>
    </location>
    <ligand>
        <name>AMP</name>
        <dbReference type="ChEBI" id="CHEBI:456215"/>
    </ligand>
</feature>
<comment type="similarity">
    <text evidence="4 18">In the C-terminal section; belongs to the NnrD/CARKD family.</text>
</comment>
<comment type="catalytic activity">
    <reaction evidence="1 18">
        <text>(6R)-NADHX = (6S)-NADHX</text>
        <dbReference type="Rhea" id="RHEA:32215"/>
        <dbReference type="ChEBI" id="CHEBI:64074"/>
        <dbReference type="ChEBI" id="CHEBI:64075"/>
        <dbReference type="EC" id="5.1.99.6"/>
    </reaction>
</comment>
<feature type="binding site" evidence="17">
    <location>
        <position position="260"/>
    </location>
    <ligand>
        <name>(6S)-NADPHX</name>
        <dbReference type="ChEBI" id="CHEBI:64076"/>
    </ligand>
</feature>
<dbReference type="GO" id="GO:0005524">
    <property type="term" value="F:ATP binding"/>
    <property type="evidence" value="ECO:0007669"/>
    <property type="project" value="UniProtKB-UniRule"/>
</dbReference>
<evidence type="ECO:0000259" key="19">
    <source>
        <dbReference type="PROSITE" id="PS51383"/>
    </source>
</evidence>
<dbReference type="PROSITE" id="PS51383">
    <property type="entry name" value="YJEF_C_3"/>
    <property type="match status" value="1"/>
</dbReference>
<comment type="similarity">
    <text evidence="3 18">In the N-terminal section; belongs to the NnrE/AIBP family.</text>
</comment>
<name>A0A1S8CYD8_9GAMM</name>
<evidence type="ECO:0000256" key="8">
    <source>
        <dbReference type="ARBA" id="ARBA00022857"/>
    </source>
</evidence>
<dbReference type="GO" id="GO:0046872">
    <property type="term" value="F:metal ion binding"/>
    <property type="evidence" value="ECO:0007669"/>
    <property type="project" value="UniProtKB-UniRule"/>
</dbReference>
<dbReference type="EMBL" id="MLCN01000003">
    <property type="protein sequence ID" value="ONG42057.1"/>
    <property type="molecule type" value="Genomic_DNA"/>
</dbReference>
<comment type="function">
    <text evidence="17">Catalyzes the dehydration of the S-form of NAD(P)HX at the expense of ADP, which is converted to AMP. Together with NAD(P)HX epimerase, which catalyzes the epimerization of the S- and R-forms, the enzyme allows the repair of both epimers of NAD(P)HX, a damaged form of NAD(P)H that is a result of enzymatic or heat-dependent hydration.</text>
</comment>
<keyword evidence="22" id="KW-1185">Reference proteome</keyword>
<dbReference type="HAMAP" id="MF_01965">
    <property type="entry name" value="NADHX_dehydratase"/>
    <property type="match status" value="1"/>
</dbReference>
<comment type="catalytic activity">
    <reaction evidence="2 18">
        <text>(6R)-NADPHX = (6S)-NADPHX</text>
        <dbReference type="Rhea" id="RHEA:32227"/>
        <dbReference type="ChEBI" id="CHEBI:64076"/>
        <dbReference type="ChEBI" id="CHEBI:64077"/>
        <dbReference type="EC" id="5.1.99.6"/>
    </reaction>
</comment>
<dbReference type="Proteomes" id="UP000192132">
    <property type="component" value="Unassembled WGS sequence"/>
</dbReference>
<evidence type="ECO:0000256" key="10">
    <source>
        <dbReference type="ARBA" id="ARBA00023027"/>
    </source>
</evidence>
<evidence type="ECO:0000256" key="15">
    <source>
        <dbReference type="ARBA" id="ARBA00048238"/>
    </source>
</evidence>
<comment type="subunit">
    <text evidence="17">Homotetramer.</text>
</comment>
<sequence>MRAKVFSREQVQAWEQRWFAAGNSSYGLMQQAAWQMMQHIVQYIDSLKQERCILQSGADNSIGVWCGAGNNAGDGWLIAAYLKQAGLSVWVHEVEPPRSNMARQAKAYAVAQQVRIYYAISQLPSATLHIDALFGIGLNREVGGLYQTAIQQFNQSTGYKVAVDIPSGIEANSGAMLGIACEVQLTLTVLGLKAGLLTGQGPAYAGKVIPLALIPPDDDLQVLAQLDQLKPQLTKRRKTGHKGTYGHVLIVGGDENMGGAAIMAAEAALVAGAGKVTLLTHEKHHGAALSRCPNVMTLAMPMQAQINPEFAAQISQAMDCIVIGMGLGRHKWGKTVWQAFLPVLERIDTVNRVVIDADALWHLAAEQLAEGQQIKPELHQHWYLTPHSGEAARVLGTTAQAVEQDRIAAIYALKEKFGGNWLLKGAGSLSLDSVNNSGLSICGLGNPGMATAGMGDILAGMAGSLLAQLPDLPLHEIVALHAAAGDILAQNGERGLQATDMLEVIKQVVN</sequence>
<evidence type="ECO:0000256" key="2">
    <source>
        <dbReference type="ARBA" id="ARBA00000909"/>
    </source>
</evidence>
<feature type="domain" description="YjeF N-terminal" evidence="20">
    <location>
        <begin position="11"/>
        <end position="221"/>
    </location>
</feature>
<dbReference type="GO" id="GO:0052855">
    <property type="term" value="F:ADP-dependent NAD(P)H-hydrate dehydratase activity"/>
    <property type="evidence" value="ECO:0007669"/>
    <property type="project" value="UniProtKB-UniRule"/>
</dbReference>
<dbReference type="PANTHER" id="PTHR12592:SF0">
    <property type="entry name" value="ATP-DEPENDENT (S)-NAD(P)H-HYDRATE DEHYDRATASE"/>
    <property type="match status" value="1"/>
</dbReference>
<evidence type="ECO:0000256" key="18">
    <source>
        <dbReference type="PIRNR" id="PIRNR017184"/>
    </source>
</evidence>
<dbReference type="SUPFAM" id="SSF64153">
    <property type="entry name" value="YjeF N-terminal domain-like"/>
    <property type="match status" value="1"/>
</dbReference>
<keyword evidence="12 17" id="KW-0456">Lyase</keyword>
<proteinExistence type="inferred from homology"/>
<evidence type="ECO:0000256" key="1">
    <source>
        <dbReference type="ARBA" id="ARBA00000013"/>
    </source>
</evidence>
<dbReference type="InterPro" id="IPR004443">
    <property type="entry name" value="YjeF_N_dom"/>
</dbReference>
<keyword evidence="11 18" id="KW-0413">Isomerase</keyword>
<comment type="cofactor">
    <cofactor evidence="17">
        <name>Mg(2+)</name>
        <dbReference type="ChEBI" id="CHEBI:18420"/>
    </cofactor>
</comment>
<dbReference type="Pfam" id="PF03853">
    <property type="entry name" value="YjeF_N"/>
    <property type="match status" value="1"/>
</dbReference>
<keyword evidence="5 18" id="KW-0479">Metal-binding</keyword>
<dbReference type="InterPro" id="IPR030677">
    <property type="entry name" value="Nnr"/>
</dbReference>
<evidence type="ECO:0000256" key="17">
    <source>
        <dbReference type="HAMAP-Rule" id="MF_01965"/>
    </source>
</evidence>
<dbReference type="SUPFAM" id="SSF53613">
    <property type="entry name" value="Ribokinase-like"/>
    <property type="match status" value="1"/>
</dbReference>
<keyword evidence="9 18" id="KW-0630">Potassium</keyword>
<evidence type="ECO:0000256" key="3">
    <source>
        <dbReference type="ARBA" id="ARBA00006001"/>
    </source>
</evidence>
<dbReference type="NCBIfam" id="TIGR00196">
    <property type="entry name" value="yjeF_cterm"/>
    <property type="match status" value="1"/>
</dbReference>
<feature type="binding site" evidence="17">
    <location>
        <position position="456"/>
    </location>
    <ligand>
        <name>(6S)-NADPHX</name>
        <dbReference type="ChEBI" id="CHEBI:64076"/>
    </ligand>
</feature>
<comment type="similarity">
    <text evidence="17">Belongs to the NnrD/CARKD family.</text>
</comment>
<dbReference type="InterPro" id="IPR000631">
    <property type="entry name" value="CARKD"/>
</dbReference>
<evidence type="ECO:0000259" key="20">
    <source>
        <dbReference type="PROSITE" id="PS51385"/>
    </source>
</evidence>
<evidence type="ECO:0000256" key="7">
    <source>
        <dbReference type="ARBA" id="ARBA00022840"/>
    </source>
</evidence>
<dbReference type="Gene3D" id="3.40.1190.20">
    <property type="match status" value="1"/>
</dbReference>
<evidence type="ECO:0000256" key="6">
    <source>
        <dbReference type="ARBA" id="ARBA00022741"/>
    </source>
</evidence>
<evidence type="ECO:0000313" key="22">
    <source>
        <dbReference type="Proteomes" id="UP000192132"/>
    </source>
</evidence>
<dbReference type="RefSeq" id="WP_076876751.1">
    <property type="nucleotide sequence ID" value="NZ_MLCN01000003.1"/>
</dbReference>
<dbReference type="STRING" id="1907941.BKE30_00670"/>
<dbReference type="GO" id="GO:0046496">
    <property type="term" value="P:nicotinamide nucleotide metabolic process"/>
    <property type="evidence" value="ECO:0007669"/>
    <property type="project" value="UniProtKB-UniRule"/>
</dbReference>
<dbReference type="Pfam" id="PF01256">
    <property type="entry name" value="Carb_kinase"/>
    <property type="match status" value="1"/>
</dbReference>
<organism evidence="21 22">
    <name type="scientific">Alkanindiges hydrocarboniclasticus</name>
    <dbReference type="NCBI Taxonomy" id="1907941"/>
    <lineage>
        <taxon>Bacteria</taxon>
        <taxon>Pseudomonadati</taxon>
        <taxon>Pseudomonadota</taxon>
        <taxon>Gammaproteobacteria</taxon>
        <taxon>Moraxellales</taxon>
        <taxon>Moraxellaceae</taxon>
        <taxon>Alkanindiges</taxon>
    </lineage>
</organism>
<gene>
    <name evidence="17" type="primary">nnrD</name>
    <name evidence="21" type="ORF">BKE30_00670</name>
</gene>
<keyword evidence="7 17" id="KW-0067">ATP-binding</keyword>
<keyword evidence="10 17" id="KW-0520">NAD</keyword>
<evidence type="ECO:0000256" key="13">
    <source>
        <dbReference type="ARBA" id="ARBA00023268"/>
    </source>
</evidence>
<evidence type="ECO:0000256" key="16">
    <source>
        <dbReference type="ARBA" id="ARBA00049209"/>
    </source>
</evidence>
<evidence type="ECO:0000256" key="5">
    <source>
        <dbReference type="ARBA" id="ARBA00022723"/>
    </source>
</evidence>
<comment type="caution">
    <text evidence="21">The sequence shown here is derived from an EMBL/GenBank/DDBJ whole genome shotgun (WGS) entry which is preliminary data.</text>
</comment>
<comment type="function">
    <text evidence="14 18">Bifunctional enzyme that catalyzes the epimerization of the S- and R-forms of NAD(P)HX and the dehydration of the S-form of NAD(P)HX at the expense of ADP, which is converted to AMP. This allows the repair of both epimers of NAD(P)HX, a damaged form of NAD(P)H that is a result of enzymatic or heat-dependent hydration.</text>
</comment>
<dbReference type="InterPro" id="IPR029056">
    <property type="entry name" value="Ribokinase-like"/>
</dbReference>
<dbReference type="GO" id="GO:0110051">
    <property type="term" value="P:metabolite repair"/>
    <property type="evidence" value="ECO:0007669"/>
    <property type="project" value="TreeGrafter"/>
</dbReference>
<dbReference type="GO" id="GO:0052856">
    <property type="term" value="F:NAD(P)HX epimerase activity"/>
    <property type="evidence" value="ECO:0007669"/>
    <property type="project" value="UniProtKB-EC"/>
</dbReference>
<dbReference type="NCBIfam" id="TIGR00197">
    <property type="entry name" value="yjeF_nterm"/>
    <property type="match status" value="1"/>
</dbReference>
<evidence type="ECO:0000256" key="11">
    <source>
        <dbReference type="ARBA" id="ARBA00023235"/>
    </source>
</evidence>